<accession>A7T7R3</accession>
<dbReference type="InterPro" id="IPR030125">
    <property type="entry name" value="SPIN90/Ldb17"/>
</dbReference>
<feature type="non-terminal residue" evidence="1">
    <location>
        <position position="1"/>
    </location>
</feature>
<protein>
    <submittedName>
        <fullName evidence="1">Uncharacterized protein</fullName>
    </submittedName>
</protein>
<evidence type="ECO:0000313" key="1">
    <source>
        <dbReference type="EMBL" id="EDO27985.1"/>
    </source>
</evidence>
<dbReference type="AlphaFoldDB" id="A7T7R3"/>
<proteinExistence type="predicted"/>
<evidence type="ECO:0000313" key="2">
    <source>
        <dbReference type="Proteomes" id="UP000001593"/>
    </source>
</evidence>
<dbReference type="STRING" id="45351.A7T7R3"/>
<keyword evidence="2" id="KW-1185">Reference proteome</keyword>
<reference evidence="1 2" key="1">
    <citation type="journal article" date="2007" name="Science">
        <title>Sea anemone genome reveals ancestral eumetazoan gene repertoire and genomic organization.</title>
        <authorList>
            <person name="Putnam N.H."/>
            <person name="Srivastava M."/>
            <person name="Hellsten U."/>
            <person name="Dirks B."/>
            <person name="Chapman J."/>
            <person name="Salamov A."/>
            <person name="Terry A."/>
            <person name="Shapiro H."/>
            <person name="Lindquist E."/>
            <person name="Kapitonov V.V."/>
            <person name="Jurka J."/>
            <person name="Genikhovich G."/>
            <person name="Grigoriev I.V."/>
            <person name="Lucas S.M."/>
            <person name="Steele R.E."/>
            <person name="Finnerty J.R."/>
            <person name="Technau U."/>
            <person name="Martindale M.Q."/>
            <person name="Rokhsar D.S."/>
        </authorList>
    </citation>
    <scope>NUCLEOTIDE SEQUENCE [LARGE SCALE GENOMIC DNA]</scope>
    <source>
        <strain evidence="2">CH2 X CH6</strain>
    </source>
</reference>
<dbReference type="InParanoid" id="A7T7R3"/>
<dbReference type="GO" id="GO:0006897">
    <property type="term" value="P:endocytosis"/>
    <property type="evidence" value="ECO:0000318"/>
    <property type="project" value="GO_Central"/>
</dbReference>
<dbReference type="HOGENOM" id="CLU_1192453_0_0_1"/>
<sequence length="233" mass="26059">KNFDEPLPARFAADLLEQLRINTGISYDTSFAAAETVISHIREKVPSTAGLMGRMLQELWAEQGTSDHSDESLLITHDGQGIENILRALTEHKDDAQQRSWALDMDEPIITKQLNDLLTLLSDARRSVSRAVIRQRSMEHMESLVVYFQMEHRRSLRLLLLKVFGSLCRVDQGVIPELLCSVLPGELASSMQTYPDDTSYDNALVSAGLLRRAAIIYAASMSPTFHPSIPSYS</sequence>
<dbReference type="PANTHER" id="PTHR13357:SF1">
    <property type="entry name" value="NCK-INTERACTING PROTEIN WITH SH3 DOMAIN"/>
    <property type="match status" value="1"/>
</dbReference>
<dbReference type="EMBL" id="DS472258">
    <property type="protein sequence ID" value="EDO27985.1"/>
    <property type="molecule type" value="Genomic_DNA"/>
</dbReference>
<dbReference type="GO" id="GO:0071933">
    <property type="term" value="F:Arp2/3 complex binding"/>
    <property type="evidence" value="ECO:0000318"/>
    <property type="project" value="GO_Central"/>
</dbReference>
<dbReference type="PhylomeDB" id="A7T7R3"/>
<dbReference type="Proteomes" id="UP000001593">
    <property type="component" value="Unassembled WGS sequence"/>
</dbReference>
<name>A7T7R3_NEMVE</name>
<dbReference type="PANTHER" id="PTHR13357">
    <property type="entry name" value="SH3 ADAPTER PROTEIN SPIN90 NCK INTERACTING PROTEIN WITH SH3 DOMAIN"/>
    <property type="match status" value="1"/>
</dbReference>
<dbReference type="eggNOG" id="KOG4035">
    <property type="taxonomic scope" value="Eukaryota"/>
</dbReference>
<organism evidence="1 2">
    <name type="scientific">Nematostella vectensis</name>
    <name type="common">Starlet sea anemone</name>
    <dbReference type="NCBI Taxonomy" id="45351"/>
    <lineage>
        <taxon>Eukaryota</taxon>
        <taxon>Metazoa</taxon>
        <taxon>Cnidaria</taxon>
        <taxon>Anthozoa</taxon>
        <taxon>Hexacorallia</taxon>
        <taxon>Actiniaria</taxon>
        <taxon>Edwardsiidae</taxon>
        <taxon>Nematostella</taxon>
    </lineage>
</organism>
<gene>
    <name evidence="1" type="ORF">NEMVEDRAFT_v1g223487</name>
</gene>
<dbReference type="OMA" id="RSMEHME"/>